<organism evidence="3 4">
    <name type="scientific">Trametes cubensis</name>
    <dbReference type="NCBI Taxonomy" id="1111947"/>
    <lineage>
        <taxon>Eukaryota</taxon>
        <taxon>Fungi</taxon>
        <taxon>Dikarya</taxon>
        <taxon>Basidiomycota</taxon>
        <taxon>Agaricomycotina</taxon>
        <taxon>Agaricomycetes</taxon>
        <taxon>Polyporales</taxon>
        <taxon>Polyporaceae</taxon>
        <taxon>Trametes</taxon>
    </lineage>
</organism>
<feature type="transmembrane region" description="Helical" evidence="2">
    <location>
        <begin position="101"/>
        <end position="119"/>
    </location>
</feature>
<keyword evidence="4" id="KW-1185">Reference proteome</keyword>
<gene>
    <name evidence="3" type="ORF">ONZ51_g1343</name>
</gene>
<keyword evidence="2" id="KW-1133">Transmembrane helix</keyword>
<dbReference type="AlphaFoldDB" id="A0AAD7U2C0"/>
<feature type="transmembrane region" description="Helical" evidence="2">
    <location>
        <begin position="245"/>
        <end position="266"/>
    </location>
</feature>
<proteinExistence type="predicted"/>
<feature type="transmembrane region" description="Helical" evidence="2">
    <location>
        <begin position="50"/>
        <end position="72"/>
    </location>
</feature>
<evidence type="ECO:0000256" key="1">
    <source>
        <dbReference type="SAM" id="MobiDB-lite"/>
    </source>
</evidence>
<sequence>MAVPNFPIDEAYLIGSWLESFFWGLYTLLFAMSMHTIYQKRKEGINKFTTCCLVLLYLLASGHMSLGLTRLIQGFIVYRDTIGPIAYFSSVWLRVNMAKDYLYITTMFTGDLVVVWRLYVVWGKNYWYALLPFLMCVSEFIVGYGAVSQWLLPHPDGPEMVRWGTAMFSISMATNVCVTAVIASRIWYVSMRTQRVMGVESSGRYNRVILLIVESGALISATKLTEFVLFRIAPGDGIGGLNAMYILYEIVPQITGIVPTMIIYAVNKGFTQRDNYYTSHKTTLAFATRSGTEPTAHTNTSLSAVVFAPSDLDMPSKKAAAEKARMTEKLQLKRSPESSLADEQV</sequence>
<feature type="region of interest" description="Disordered" evidence="1">
    <location>
        <begin position="318"/>
        <end position="345"/>
    </location>
</feature>
<name>A0AAD7U2C0_9APHY</name>
<feature type="transmembrane region" description="Helical" evidence="2">
    <location>
        <begin position="20"/>
        <end position="38"/>
    </location>
</feature>
<feature type="transmembrane region" description="Helical" evidence="2">
    <location>
        <begin position="208"/>
        <end position="233"/>
    </location>
</feature>
<comment type="caution">
    <text evidence="3">The sequence shown here is derived from an EMBL/GenBank/DDBJ whole genome shotgun (WGS) entry which is preliminary data.</text>
</comment>
<evidence type="ECO:0000313" key="3">
    <source>
        <dbReference type="EMBL" id="KAJ8496077.1"/>
    </source>
</evidence>
<keyword evidence="2" id="KW-0812">Transmembrane</keyword>
<feature type="transmembrane region" description="Helical" evidence="2">
    <location>
        <begin position="126"/>
        <end position="147"/>
    </location>
</feature>
<keyword evidence="2" id="KW-0472">Membrane</keyword>
<feature type="compositionally biased region" description="Basic and acidic residues" evidence="1">
    <location>
        <begin position="318"/>
        <end position="336"/>
    </location>
</feature>
<evidence type="ECO:0000256" key="2">
    <source>
        <dbReference type="SAM" id="Phobius"/>
    </source>
</evidence>
<dbReference type="EMBL" id="JAPEVG010000018">
    <property type="protein sequence ID" value="KAJ8496077.1"/>
    <property type="molecule type" value="Genomic_DNA"/>
</dbReference>
<evidence type="ECO:0000313" key="4">
    <source>
        <dbReference type="Proteomes" id="UP001215151"/>
    </source>
</evidence>
<feature type="transmembrane region" description="Helical" evidence="2">
    <location>
        <begin position="167"/>
        <end position="188"/>
    </location>
</feature>
<protein>
    <submittedName>
        <fullName evidence="3">Uncharacterized protein</fullName>
    </submittedName>
</protein>
<reference evidence="3" key="1">
    <citation type="submission" date="2022-11" db="EMBL/GenBank/DDBJ databases">
        <title>Genome Sequence of Cubamyces cubensis.</title>
        <authorList>
            <person name="Buettner E."/>
        </authorList>
    </citation>
    <scope>NUCLEOTIDE SEQUENCE</scope>
    <source>
        <strain evidence="3">MPL-01</strain>
    </source>
</reference>
<accession>A0AAD7U2C0</accession>
<dbReference type="Proteomes" id="UP001215151">
    <property type="component" value="Unassembled WGS sequence"/>
</dbReference>